<gene>
    <name evidence="1" type="ORF">BDU57DRAFT_187883</name>
</gene>
<sequence>MLWRSSEFKTIYIYVSTTSLHVACSAAAVSARVPSTSKSLCGTAAAKIWRALPGNTTQTFVSDEPCLPRVCLVASSTPEKRVFIRTAPG</sequence>
<proteinExistence type="predicted"/>
<reference evidence="1" key="1">
    <citation type="journal article" date="2020" name="Stud. Mycol.">
        <title>101 Dothideomycetes genomes: a test case for predicting lifestyles and emergence of pathogens.</title>
        <authorList>
            <person name="Haridas S."/>
            <person name="Albert R."/>
            <person name="Binder M."/>
            <person name="Bloem J."/>
            <person name="Labutti K."/>
            <person name="Salamov A."/>
            <person name="Andreopoulos B."/>
            <person name="Baker S."/>
            <person name="Barry K."/>
            <person name="Bills G."/>
            <person name="Bluhm B."/>
            <person name="Cannon C."/>
            <person name="Castanera R."/>
            <person name="Culley D."/>
            <person name="Daum C."/>
            <person name="Ezra D."/>
            <person name="Gonzalez J."/>
            <person name="Henrissat B."/>
            <person name="Kuo A."/>
            <person name="Liang C."/>
            <person name="Lipzen A."/>
            <person name="Lutzoni F."/>
            <person name="Magnuson J."/>
            <person name="Mondo S."/>
            <person name="Nolan M."/>
            <person name="Ohm R."/>
            <person name="Pangilinan J."/>
            <person name="Park H.-J."/>
            <person name="Ramirez L."/>
            <person name="Alfaro M."/>
            <person name="Sun H."/>
            <person name="Tritt A."/>
            <person name="Yoshinaga Y."/>
            <person name="Zwiers L.-H."/>
            <person name="Turgeon B."/>
            <person name="Goodwin S."/>
            <person name="Spatafora J."/>
            <person name="Crous P."/>
            <person name="Grigoriev I."/>
        </authorList>
    </citation>
    <scope>NUCLEOTIDE SEQUENCE</scope>
    <source>
        <strain evidence="1">HMLAC05119</strain>
    </source>
</reference>
<evidence type="ECO:0000313" key="2">
    <source>
        <dbReference type="Proteomes" id="UP000800096"/>
    </source>
</evidence>
<accession>A0A6A5QR36</accession>
<dbReference type="EMBL" id="ML979134">
    <property type="protein sequence ID" value="KAF1918125.1"/>
    <property type="molecule type" value="Genomic_DNA"/>
</dbReference>
<keyword evidence="2" id="KW-1185">Reference proteome</keyword>
<name>A0A6A5QR36_AMPQU</name>
<organism evidence="1 2">
    <name type="scientific">Ampelomyces quisqualis</name>
    <name type="common">Powdery mildew agent</name>
    <dbReference type="NCBI Taxonomy" id="50730"/>
    <lineage>
        <taxon>Eukaryota</taxon>
        <taxon>Fungi</taxon>
        <taxon>Dikarya</taxon>
        <taxon>Ascomycota</taxon>
        <taxon>Pezizomycotina</taxon>
        <taxon>Dothideomycetes</taxon>
        <taxon>Pleosporomycetidae</taxon>
        <taxon>Pleosporales</taxon>
        <taxon>Pleosporineae</taxon>
        <taxon>Phaeosphaeriaceae</taxon>
        <taxon>Ampelomyces</taxon>
    </lineage>
</organism>
<dbReference type="Proteomes" id="UP000800096">
    <property type="component" value="Unassembled WGS sequence"/>
</dbReference>
<evidence type="ECO:0000313" key="1">
    <source>
        <dbReference type="EMBL" id="KAF1918125.1"/>
    </source>
</evidence>
<dbReference type="AlphaFoldDB" id="A0A6A5QR36"/>
<protein>
    <submittedName>
        <fullName evidence="1">Uncharacterized protein</fullName>
    </submittedName>
</protein>